<evidence type="ECO:0000256" key="4">
    <source>
        <dbReference type="ARBA" id="ARBA00023125"/>
    </source>
</evidence>
<dbReference type="InterPro" id="IPR008422">
    <property type="entry name" value="KN_HD"/>
</dbReference>
<evidence type="ECO:0000256" key="5">
    <source>
        <dbReference type="ARBA" id="ARBA00023155"/>
    </source>
</evidence>
<organism evidence="11 12">
    <name type="scientific">Phaseolus angularis</name>
    <name type="common">Azuki bean</name>
    <name type="synonym">Vigna angularis</name>
    <dbReference type="NCBI Taxonomy" id="3914"/>
    <lineage>
        <taxon>Eukaryota</taxon>
        <taxon>Viridiplantae</taxon>
        <taxon>Streptophyta</taxon>
        <taxon>Embryophyta</taxon>
        <taxon>Tracheophyta</taxon>
        <taxon>Spermatophyta</taxon>
        <taxon>Magnoliopsida</taxon>
        <taxon>eudicotyledons</taxon>
        <taxon>Gunneridae</taxon>
        <taxon>Pentapetalae</taxon>
        <taxon>rosids</taxon>
        <taxon>fabids</taxon>
        <taxon>Fabales</taxon>
        <taxon>Fabaceae</taxon>
        <taxon>Papilionoideae</taxon>
        <taxon>50 kb inversion clade</taxon>
        <taxon>NPAAA clade</taxon>
        <taxon>indigoferoid/millettioid clade</taxon>
        <taxon>Phaseoleae</taxon>
        <taxon>Vigna</taxon>
    </lineage>
</organism>
<dbReference type="Gene3D" id="1.10.10.60">
    <property type="entry name" value="Homeodomain-like"/>
    <property type="match status" value="1"/>
</dbReference>
<sequence>MLCLREPLHNSYPETPILPSNMTLLYMNSGSYSEALPGNSQQQSNCFVVPSPSVGASNSTAEQQEILANIGGYQIGVHDFSAWREGRSEMLVRQSIDGHNLQGQGLSLSLGTHMPSGIQLPSVHDRNHCSNLDSFLGANPSLSANEIYQNGSSRHSENFPPVLPEASHDLNKADFSFPGISSVGRTVPTSKYLKAVQQLLDEVVDIRQAIKRPETRSHGTHENSPKNSKEGGELLENERPSATGVPNSQVSASNSSCELSHAEKQDLHKKLAKLRSMLDEHDSRVHDFSSGLSTLKYEKEICQRDISANSGSTSSSSVLQWGVDSRYKQYYQKMQNVVSSFDVVAGCGAAKPYTALALQTISCHFRCLRDSITGQIRATQKSLGEHDASESNKGVGMARLKYVDHQVRQQRALQQLGMMQHAWRPQRGLPESSVSILRAWLFEHFLHPYPKDSEKTMLARQTGLTRSQVSNWFINARVRLWKPMIEDMYKQDVSDVDMDSTSSSENVSKATKSDVKISNDTVDDSQHCQSPIVTDTNHGGGQAKDFGYDQVLDTKIMASTGLASHEVETEHRSGKQSGEKRPNLDNCGLFSDNMIVQSDRATNDDRFIAVGSTCQMSEFESFKSGSGVSLTLGLQHCEGGNFLPGETHLSLVSMKENGIYRSAGAASTVGVHTAELEHVGAGNQRQRFSSPHMLHDFVV</sequence>
<feature type="compositionally biased region" description="Basic and acidic residues" evidence="9">
    <location>
        <begin position="565"/>
        <end position="583"/>
    </location>
</feature>
<protein>
    <recommendedName>
        <fullName evidence="10">Homeobox domain-containing protein</fullName>
    </recommendedName>
</protein>
<dbReference type="Pfam" id="PF07526">
    <property type="entry name" value="POX"/>
    <property type="match status" value="2"/>
</dbReference>
<dbReference type="AlphaFoldDB" id="A0A0L9UHC0"/>
<evidence type="ECO:0000256" key="9">
    <source>
        <dbReference type="SAM" id="MobiDB-lite"/>
    </source>
</evidence>
<feature type="region of interest" description="Disordered" evidence="9">
    <location>
        <begin position="562"/>
        <end position="584"/>
    </location>
</feature>
<dbReference type="InterPro" id="IPR009057">
    <property type="entry name" value="Homeodomain-like_sf"/>
</dbReference>
<keyword evidence="5 8" id="KW-0371">Homeobox</keyword>
<feature type="domain" description="Homeobox" evidence="10">
    <location>
        <begin position="420"/>
        <end position="483"/>
    </location>
</feature>
<dbReference type="InterPro" id="IPR001356">
    <property type="entry name" value="HD"/>
</dbReference>
<dbReference type="InterPro" id="IPR050224">
    <property type="entry name" value="TALE_homeobox"/>
</dbReference>
<dbReference type="CDD" id="cd00086">
    <property type="entry name" value="homeodomain"/>
    <property type="match status" value="1"/>
</dbReference>
<evidence type="ECO:0000256" key="1">
    <source>
        <dbReference type="ARBA" id="ARBA00004123"/>
    </source>
</evidence>
<keyword evidence="3" id="KW-0805">Transcription regulation</keyword>
<keyword evidence="6" id="KW-0804">Transcription</keyword>
<dbReference type="SMART" id="SM00574">
    <property type="entry name" value="POX"/>
    <property type="match status" value="1"/>
</dbReference>
<dbReference type="PANTHER" id="PTHR11850">
    <property type="entry name" value="HOMEOBOX PROTEIN TRANSCRIPTION FACTORS"/>
    <property type="match status" value="1"/>
</dbReference>
<dbReference type="STRING" id="3914.A0A0L9UHC0"/>
<reference evidence="12" key="1">
    <citation type="journal article" date="2015" name="Proc. Natl. Acad. Sci. U.S.A.">
        <title>Genome sequencing of adzuki bean (Vigna angularis) provides insight into high starch and low fat accumulation and domestication.</title>
        <authorList>
            <person name="Yang K."/>
            <person name="Tian Z."/>
            <person name="Chen C."/>
            <person name="Luo L."/>
            <person name="Zhao B."/>
            <person name="Wang Z."/>
            <person name="Yu L."/>
            <person name="Li Y."/>
            <person name="Sun Y."/>
            <person name="Li W."/>
            <person name="Chen Y."/>
            <person name="Li Y."/>
            <person name="Zhang Y."/>
            <person name="Ai D."/>
            <person name="Zhao J."/>
            <person name="Shang C."/>
            <person name="Ma Y."/>
            <person name="Wu B."/>
            <person name="Wang M."/>
            <person name="Gao L."/>
            <person name="Sun D."/>
            <person name="Zhang P."/>
            <person name="Guo F."/>
            <person name="Wang W."/>
            <person name="Li Y."/>
            <person name="Wang J."/>
            <person name="Varshney R.K."/>
            <person name="Wang J."/>
            <person name="Ling H.Q."/>
            <person name="Wan P."/>
        </authorList>
    </citation>
    <scope>NUCLEOTIDE SEQUENCE</scope>
    <source>
        <strain evidence="12">cv. Jingnong 6</strain>
    </source>
</reference>
<evidence type="ECO:0000313" key="12">
    <source>
        <dbReference type="Proteomes" id="UP000053144"/>
    </source>
</evidence>
<feature type="compositionally biased region" description="Polar residues" evidence="9">
    <location>
        <begin position="244"/>
        <end position="258"/>
    </location>
</feature>
<accession>A0A0L9UHC0</accession>
<dbReference type="SMART" id="SM00389">
    <property type="entry name" value="HOX"/>
    <property type="match status" value="1"/>
</dbReference>
<dbReference type="OMA" id="PYGMSSI"/>
<feature type="region of interest" description="Disordered" evidence="9">
    <location>
        <begin position="496"/>
        <end position="527"/>
    </location>
</feature>
<feature type="compositionally biased region" description="Basic and acidic residues" evidence="9">
    <location>
        <begin position="211"/>
        <end position="239"/>
    </location>
</feature>
<dbReference type="Pfam" id="PF05920">
    <property type="entry name" value="Homeobox_KN"/>
    <property type="match status" value="1"/>
</dbReference>
<evidence type="ECO:0000256" key="8">
    <source>
        <dbReference type="PROSITE-ProRule" id="PRU00108"/>
    </source>
</evidence>
<dbReference type="GO" id="GO:0005634">
    <property type="term" value="C:nucleus"/>
    <property type="evidence" value="ECO:0007669"/>
    <property type="project" value="UniProtKB-SubCell"/>
</dbReference>
<proteinExistence type="inferred from homology"/>
<evidence type="ECO:0000259" key="10">
    <source>
        <dbReference type="PROSITE" id="PS50071"/>
    </source>
</evidence>
<name>A0A0L9UHC0_PHAAN</name>
<dbReference type="Gramene" id="KOM42310">
    <property type="protein sequence ID" value="KOM42310"/>
    <property type="gene ID" value="LR48_Vigan04g250800"/>
</dbReference>
<dbReference type="PROSITE" id="PS50071">
    <property type="entry name" value="HOMEOBOX_2"/>
    <property type="match status" value="1"/>
</dbReference>
<evidence type="ECO:0000256" key="3">
    <source>
        <dbReference type="ARBA" id="ARBA00023015"/>
    </source>
</evidence>
<gene>
    <name evidence="11" type="ORF">LR48_Vigan04g250800</name>
</gene>
<keyword evidence="7 8" id="KW-0539">Nucleus</keyword>
<evidence type="ECO:0000256" key="6">
    <source>
        <dbReference type="ARBA" id="ARBA00023163"/>
    </source>
</evidence>
<keyword evidence="4 8" id="KW-0238">DNA-binding</keyword>
<dbReference type="GO" id="GO:0003677">
    <property type="term" value="F:DNA binding"/>
    <property type="evidence" value="ECO:0007669"/>
    <property type="project" value="UniProtKB-UniRule"/>
</dbReference>
<dbReference type="EMBL" id="CM003374">
    <property type="protein sequence ID" value="KOM42310.1"/>
    <property type="molecule type" value="Genomic_DNA"/>
</dbReference>
<evidence type="ECO:0000313" key="11">
    <source>
        <dbReference type="EMBL" id="KOM42310.1"/>
    </source>
</evidence>
<dbReference type="InterPro" id="IPR006563">
    <property type="entry name" value="POX_dom"/>
</dbReference>
<feature type="region of interest" description="Disordered" evidence="9">
    <location>
        <begin position="211"/>
        <end position="262"/>
    </location>
</feature>
<dbReference type="SUPFAM" id="SSF46689">
    <property type="entry name" value="Homeodomain-like"/>
    <property type="match status" value="1"/>
</dbReference>
<dbReference type="Proteomes" id="UP000053144">
    <property type="component" value="Chromosome 4"/>
</dbReference>
<feature type="DNA-binding region" description="Homeobox" evidence="8">
    <location>
        <begin position="422"/>
        <end position="484"/>
    </location>
</feature>
<comment type="similarity">
    <text evidence="2">Belongs to the TALE/BELL homeobox family.</text>
</comment>
<evidence type="ECO:0000256" key="7">
    <source>
        <dbReference type="ARBA" id="ARBA00023242"/>
    </source>
</evidence>
<dbReference type="GO" id="GO:0006355">
    <property type="term" value="P:regulation of DNA-templated transcription"/>
    <property type="evidence" value="ECO:0007669"/>
    <property type="project" value="InterPro"/>
</dbReference>
<evidence type="ECO:0000256" key="2">
    <source>
        <dbReference type="ARBA" id="ARBA00006454"/>
    </source>
</evidence>
<comment type="subcellular location">
    <subcellularLocation>
        <location evidence="1 8">Nucleus</location>
    </subcellularLocation>
</comment>